<dbReference type="RefSeq" id="WP_089821806.1">
    <property type="nucleotide sequence ID" value="NZ_FODV01000002.1"/>
</dbReference>
<dbReference type="AlphaFoldDB" id="A0A1H8PSW5"/>
<proteinExistence type="predicted"/>
<reference evidence="2" key="1">
    <citation type="submission" date="2016-10" db="EMBL/GenBank/DDBJ databases">
        <authorList>
            <person name="Varghese N."/>
            <person name="Submissions S."/>
        </authorList>
    </citation>
    <scope>NUCLEOTIDE SEQUENCE [LARGE SCALE GENOMIC DNA]</scope>
    <source>
        <strain evidence="2">CGMCC 1.10121</strain>
    </source>
</reference>
<organism evidence="1 2">
    <name type="scientific">Halogranum amylolyticum</name>
    <dbReference type="NCBI Taxonomy" id="660520"/>
    <lineage>
        <taxon>Archaea</taxon>
        <taxon>Methanobacteriati</taxon>
        <taxon>Methanobacteriota</taxon>
        <taxon>Stenosarchaea group</taxon>
        <taxon>Halobacteria</taxon>
        <taxon>Halobacteriales</taxon>
        <taxon>Haloferacaceae</taxon>
    </lineage>
</organism>
<accession>A0A1H8PSW5</accession>
<dbReference type="EMBL" id="FODV01000002">
    <property type="protein sequence ID" value="SEO45099.1"/>
    <property type="molecule type" value="Genomic_DNA"/>
</dbReference>
<keyword evidence="2" id="KW-1185">Reference proteome</keyword>
<name>A0A1H8PSW5_9EURY</name>
<protein>
    <submittedName>
        <fullName evidence="1">Uncharacterized protein</fullName>
    </submittedName>
</protein>
<gene>
    <name evidence="1" type="ORF">SAMN04487948_102478</name>
</gene>
<dbReference type="Proteomes" id="UP000199126">
    <property type="component" value="Unassembled WGS sequence"/>
</dbReference>
<evidence type="ECO:0000313" key="1">
    <source>
        <dbReference type="EMBL" id="SEO45099.1"/>
    </source>
</evidence>
<evidence type="ECO:0000313" key="2">
    <source>
        <dbReference type="Proteomes" id="UP000199126"/>
    </source>
</evidence>
<sequence>MRATDTPLTGLETDAFERIRRRATRTDGELTRTEVLGVIDEEDTEDAAHLLERLLLKGYLYEVDGVVRVT</sequence>